<dbReference type="GO" id="GO:0004673">
    <property type="term" value="F:protein histidine kinase activity"/>
    <property type="evidence" value="ECO:0007669"/>
    <property type="project" value="UniProtKB-EC"/>
</dbReference>
<evidence type="ECO:0000313" key="9">
    <source>
        <dbReference type="EMBL" id="MBX0324396.1"/>
    </source>
</evidence>
<accession>A0AAW4PT89</accession>
<dbReference type="InterPro" id="IPR005467">
    <property type="entry name" value="His_kinase_dom"/>
</dbReference>
<dbReference type="PRINTS" id="PR00344">
    <property type="entry name" value="BCTRLSENSOR"/>
</dbReference>
<dbReference type="InterPro" id="IPR004358">
    <property type="entry name" value="Sig_transdc_His_kin-like_C"/>
</dbReference>
<proteinExistence type="predicted"/>
<dbReference type="PROSITE" id="PS50112">
    <property type="entry name" value="PAS"/>
    <property type="match status" value="1"/>
</dbReference>
<dbReference type="PANTHER" id="PTHR43304:SF1">
    <property type="entry name" value="PAC DOMAIN-CONTAINING PROTEIN"/>
    <property type="match status" value="1"/>
</dbReference>
<dbReference type="RefSeq" id="WP_220619349.1">
    <property type="nucleotide sequence ID" value="NZ_RKLR01000006.1"/>
</dbReference>
<dbReference type="NCBIfam" id="TIGR00229">
    <property type="entry name" value="sensory_box"/>
    <property type="match status" value="1"/>
</dbReference>
<keyword evidence="10" id="KW-1185">Reference proteome</keyword>
<dbReference type="InterPro" id="IPR000700">
    <property type="entry name" value="PAS-assoc_C"/>
</dbReference>
<dbReference type="EMBL" id="RKLR01000006">
    <property type="protein sequence ID" value="MBX0324396.1"/>
    <property type="molecule type" value="Genomic_DNA"/>
</dbReference>
<organism evidence="9 10">
    <name type="scientific">Haloarcula rubra</name>
    <dbReference type="NCBI Taxonomy" id="2487747"/>
    <lineage>
        <taxon>Archaea</taxon>
        <taxon>Methanobacteriati</taxon>
        <taxon>Methanobacteriota</taxon>
        <taxon>Stenosarchaea group</taxon>
        <taxon>Halobacteria</taxon>
        <taxon>Halobacteriales</taxon>
        <taxon>Haloarculaceae</taxon>
        <taxon>Haloarcula</taxon>
    </lineage>
</organism>
<dbReference type="InterPro" id="IPR003594">
    <property type="entry name" value="HATPase_dom"/>
</dbReference>
<dbReference type="PANTHER" id="PTHR43304">
    <property type="entry name" value="PHYTOCHROME-LIKE PROTEIN CPH1"/>
    <property type="match status" value="1"/>
</dbReference>
<dbReference type="Gene3D" id="3.30.450.20">
    <property type="entry name" value="PAS domain"/>
    <property type="match status" value="1"/>
</dbReference>
<dbReference type="InterPro" id="IPR036890">
    <property type="entry name" value="HATPase_C_sf"/>
</dbReference>
<dbReference type="InterPro" id="IPR035965">
    <property type="entry name" value="PAS-like_dom_sf"/>
</dbReference>
<reference evidence="9 10" key="1">
    <citation type="submission" date="2021-06" db="EMBL/GenBank/DDBJ databases">
        <title>Halomicroarcula sp. a new haloarchaeum isolated from saline soil.</title>
        <authorList>
            <person name="Duran-Viseras A."/>
            <person name="Sanchez-Porro C."/>
            <person name="Ventosa A."/>
        </authorList>
    </citation>
    <scope>NUCLEOTIDE SEQUENCE [LARGE SCALE GENOMIC DNA]</scope>
    <source>
        <strain evidence="9 10">F13</strain>
    </source>
</reference>
<evidence type="ECO:0000256" key="3">
    <source>
        <dbReference type="ARBA" id="ARBA00022553"/>
    </source>
</evidence>
<protein>
    <recommendedName>
        <fullName evidence="2">histidine kinase</fullName>
        <ecNumber evidence="2">2.7.13.3</ecNumber>
    </recommendedName>
</protein>
<evidence type="ECO:0000256" key="4">
    <source>
        <dbReference type="ARBA" id="ARBA00022679"/>
    </source>
</evidence>
<dbReference type="CDD" id="cd00075">
    <property type="entry name" value="HATPase"/>
    <property type="match status" value="1"/>
</dbReference>
<name>A0AAW4PT89_9EURY</name>
<dbReference type="EC" id="2.7.13.3" evidence="2"/>
<dbReference type="InterPro" id="IPR000014">
    <property type="entry name" value="PAS"/>
</dbReference>
<comment type="caution">
    <text evidence="9">The sequence shown here is derived from an EMBL/GenBank/DDBJ whole genome shotgun (WGS) entry which is preliminary data.</text>
</comment>
<keyword evidence="4" id="KW-0808">Transferase</keyword>
<sequence>MTGGENRHQTILEQIRDGVYTLDSSGEITWVNETAVENFDIGYTRDDLVGAPVSKVLTDADVEKCLSIIRTLLRSDERESGRCEIRLQTASGDSIPCDLHLALLPAEDGEFQGTVGVVRDITNRKQREQRLDVLNRILRHDLSNAMTVILGRVQQLEDGVDPEFQPAIDAIRERGEELIETSEKVQQIHHIHNDMADQQGSLKLCSLVESIVDDFRVNYPAVDFEVDIPSDAHAATGHEELVTTAFINLIENAIEHNDSDQPLVLVTIQKDPDRIQIRIEDNGPGIPSEERDVLEMGSESQLRHSMGLGLWLASWSVTACSGDIRFDDDISQGTAVLMEFPRAAASDQ</sequence>
<dbReference type="SUPFAM" id="SSF55785">
    <property type="entry name" value="PYP-like sensor domain (PAS domain)"/>
    <property type="match status" value="1"/>
</dbReference>
<dbReference type="AlphaFoldDB" id="A0AAW4PT89"/>
<evidence type="ECO:0000259" key="6">
    <source>
        <dbReference type="PROSITE" id="PS50109"/>
    </source>
</evidence>
<evidence type="ECO:0000256" key="2">
    <source>
        <dbReference type="ARBA" id="ARBA00012438"/>
    </source>
</evidence>
<evidence type="ECO:0000256" key="1">
    <source>
        <dbReference type="ARBA" id="ARBA00000085"/>
    </source>
</evidence>
<evidence type="ECO:0000256" key="5">
    <source>
        <dbReference type="ARBA" id="ARBA00022777"/>
    </source>
</evidence>
<dbReference type="Pfam" id="PF13426">
    <property type="entry name" value="PAS_9"/>
    <property type="match status" value="1"/>
</dbReference>
<keyword evidence="3" id="KW-0597">Phosphoprotein</keyword>
<gene>
    <name evidence="9" type="ORF">EGH21_15300</name>
</gene>
<dbReference type="Proteomes" id="UP001430377">
    <property type="component" value="Unassembled WGS sequence"/>
</dbReference>
<dbReference type="CDD" id="cd00130">
    <property type="entry name" value="PAS"/>
    <property type="match status" value="1"/>
</dbReference>
<dbReference type="SMART" id="SM00387">
    <property type="entry name" value="HATPase_c"/>
    <property type="match status" value="1"/>
</dbReference>
<dbReference type="PROSITE" id="PS50109">
    <property type="entry name" value="HIS_KIN"/>
    <property type="match status" value="1"/>
</dbReference>
<dbReference type="InterPro" id="IPR001610">
    <property type="entry name" value="PAC"/>
</dbReference>
<comment type="catalytic activity">
    <reaction evidence="1">
        <text>ATP + protein L-histidine = ADP + protein N-phospho-L-histidine.</text>
        <dbReference type="EC" id="2.7.13.3"/>
    </reaction>
</comment>
<feature type="domain" description="PAC" evidence="8">
    <location>
        <begin position="81"/>
        <end position="133"/>
    </location>
</feature>
<evidence type="ECO:0000259" key="7">
    <source>
        <dbReference type="PROSITE" id="PS50112"/>
    </source>
</evidence>
<evidence type="ECO:0000259" key="8">
    <source>
        <dbReference type="PROSITE" id="PS50113"/>
    </source>
</evidence>
<dbReference type="SMART" id="SM00091">
    <property type="entry name" value="PAS"/>
    <property type="match status" value="1"/>
</dbReference>
<feature type="domain" description="Histidine kinase" evidence="6">
    <location>
        <begin position="137"/>
        <end position="344"/>
    </location>
</feature>
<dbReference type="PROSITE" id="PS50113">
    <property type="entry name" value="PAC"/>
    <property type="match status" value="1"/>
</dbReference>
<dbReference type="SMART" id="SM00086">
    <property type="entry name" value="PAC"/>
    <property type="match status" value="1"/>
</dbReference>
<dbReference type="Gene3D" id="3.30.565.10">
    <property type="entry name" value="Histidine kinase-like ATPase, C-terminal domain"/>
    <property type="match status" value="1"/>
</dbReference>
<evidence type="ECO:0000313" key="10">
    <source>
        <dbReference type="Proteomes" id="UP001430377"/>
    </source>
</evidence>
<feature type="domain" description="PAS" evidence="7">
    <location>
        <begin position="4"/>
        <end position="76"/>
    </location>
</feature>
<dbReference type="SUPFAM" id="SSF55874">
    <property type="entry name" value="ATPase domain of HSP90 chaperone/DNA topoisomerase II/histidine kinase"/>
    <property type="match status" value="1"/>
</dbReference>
<keyword evidence="5" id="KW-0418">Kinase</keyword>
<dbReference type="Pfam" id="PF02518">
    <property type="entry name" value="HATPase_c"/>
    <property type="match status" value="1"/>
</dbReference>
<dbReference type="InterPro" id="IPR052162">
    <property type="entry name" value="Sensor_kinase/Photoreceptor"/>
</dbReference>